<feature type="transmembrane region" description="Helical" evidence="1">
    <location>
        <begin position="187"/>
        <end position="205"/>
    </location>
</feature>
<evidence type="ECO:0000313" key="3">
    <source>
        <dbReference type="EMBL" id="CAJ1496787.1"/>
    </source>
</evidence>
<organism evidence="3 4">
    <name type="scientific">[Mycobacterium] holstebronense</name>
    <dbReference type="NCBI Taxonomy" id="3064288"/>
    <lineage>
        <taxon>Bacteria</taxon>
        <taxon>Bacillati</taxon>
        <taxon>Actinomycetota</taxon>
        <taxon>Actinomycetes</taxon>
        <taxon>Mycobacteriales</taxon>
        <taxon>Mycobacteriaceae</taxon>
        <taxon>Mycolicibacterium</taxon>
    </lineage>
</organism>
<accession>A0ABN9N345</accession>
<keyword evidence="4" id="KW-1185">Reference proteome</keyword>
<feature type="transmembrane region" description="Helical" evidence="1">
    <location>
        <begin position="160"/>
        <end position="181"/>
    </location>
</feature>
<feature type="transmembrane region" description="Helical" evidence="1">
    <location>
        <begin position="133"/>
        <end position="153"/>
    </location>
</feature>
<dbReference type="Proteomes" id="UP001190464">
    <property type="component" value="Chromosome"/>
</dbReference>
<feature type="transmembrane region" description="Helical" evidence="1">
    <location>
        <begin position="92"/>
        <end position="113"/>
    </location>
</feature>
<dbReference type="PANTHER" id="PTHR14969">
    <property type="entry name" value="SPHINGOSINE-1-PHOSPHATE PHOSPHOHYDROLASE"/>
    <property type="match status" value="1"/>
</dbReference>
<dbReference type="PANTHER" id="PTHR14969:SF13">
    <property type="entry name" value="AT30094P"/>
    <property type="match status" value="1"/>
</dbReference>
<dbReference type="Pfam" id="PF01569">
    <property type="entry name" value="PAP2"/>
    <property type="match status" value="1"/>
</dbReference>
<dbReference type="CDD" id="cd03392">
    <property type="entry name" value="PAP2_like_2"/>
    <property type="match status" value="1"/>
</dbReference>
<keyword evidence="1" id="KW-1133">Transmembrane helix</keyword>
<protein>
    <submittedName>
        <fullName evidence="3">Phosphatase PAP2 family protein</fullName>
    </submittedName>
</protein>
<dbReference type="SMART" id="SM00014">
    <property type="entry name" value="acidPPc"/>
    <property type="match status" value="1"/>
</dbReference>
<evidence type="ECO:0000313" key="4">
    <source>
        <dbReference type="Proteomes" id="UP001190464"/>
    </source>
</evidence>
<sequence>MTPSAARAAALISVAAAVAVYVLMLIGYRQGWIWLADVDSAALDASYDVAVKHPVWVRFWDGVSTVFEPAVFRAVGMVVALVAVLRRRLRAALFLLVTVEMTGLLTVLAKGSVGRPRPVTALVSATSTSFPSGHALGVMIGVGALLLLALPALRGNARTAAVSVGVLLVGAVGVSRVALNVHHPSDVLAGWALGWAYLTAWALVLQPWRRPGLTGSAGAPQDGQNDQQ</sequence>
<dbReference type="InterPro" id="IPR036938">
    <property type="entry name" value="PAP2/HPO_sf"/>
</dbReference>
<keyword evidence="1" id="KW-0812">Transmembrane</keyword>
<keyword evidence="1" id="KW-0472">Membrane</keyword>
<feature type="transmembrane region" description="Helical" evidence="1">
    <location>
        <begin position="7"/>
        <end position="28"/>
    </location>
</feature>
<dbReference type="SUPFAM" id="SSF48317">
    <property type="entry name" value="Acid phosphatase/Vanadium-dependent haloperoxidase"/>
    <property type="match status" value="1"/>
</dbReference>
<dbReference type="Gene3D" id="1.20.144.10">
    <property type="entry name" value="Phosphatidic acid phosphatase type 2/haloperoxidase"/>
    <property type="match status" value="1"/>
</dbReference>
<proteinExistence type="predicted"/>
<evidence type="ECO:0000259" key="2">
    <source>
        <dbReference type="SMART" id="SM00014"/>
    </source>
</evidence>
<feature type="transmembrane region" description="Helical" evidence="1">
    <location>
        <begin position="66"/>
        <end position="85"/>
    </location>
</feature>
<reference evidence="3 4" key="1">
    <citation type="submission" date="2023-08" db="EMBL/GenBank/DDBJ databases">
        <authorList>
            <person name="Folkvardsen B D."/>
            <person name="Norman A."/>
        </authorList>
    </citation>
    <scope>NUCLEOTIDE SEQUENCE [LARGE SCALE GENOMIC DNA]</scope>
    <source>
        <strain evidence="3 4">Mu0102</strain>
    </source>
</reference>
<dbReference type="InterPro" id="IPR000326">
    <property type="entry name" value="PAP2/HPO"/>
</dbReference>
<evidence type="ECO:0000256" key="1">
    <source>
        <dbReference type="SAM" id="Phobius"/>
    </source>
</evidence>
<dbReference type="EMBL" id="OY726398">
    <property type="protein sequence ID" value="CAJ1496787.1"/>
    <property type="molecule type" value="Genomic_DNA"/>
</dbReference>
<gene>
    <name evidence="3" type="ORF">MU0102_000304</name>
</gene>
<name>A0ABN9N345_9MYCO</name>
<feature type="domain" description="Phosphatidic acid phosphatase type 2/haloperoxidase" evidence="2">
    <location>
        <begin position="91"/>
        <end position="202"/>
    </location>
</feature>